<dbReference type="EMBL" id="CM000782">
    <property type="protein sequence ID" value="AQK80163.1"/>
    <property type="molecule type" value="Genomic_DNA"/>
</dbReference>
<dbReference type="FunFam" id="3.20.20.100:FF:000048">
    <property type="entry name" value="Probable aldo-keto reductase 4"/>
    <property type="match status" value="1"/>
</dbReference>
<dbReference type="Gene3D" id="3.20.20.100">
    <property type="entry name" value="NADP-dependent oxidoreductase domain"/>
    <property type="match status" value="1"/>
</dbReference>
<evidence type="ECO:0000259" key="4">
    <source>
        <dbReference type="Pfam" id="PF00248"/>
    </source>
</evidence>
<dbReference type="InterPro" id="IPR050791">
    <property type="entry name" value="Aldo-Keto_reductase"/>
</dbReference>
<dbReference type="ExpressionAtlas" id="A0A1D6LKC6">
    <property type="expression patterns" value="baseline and differential"/>
</dbReference>
<protein>
    <submittedName>
        <fullName evidence="5">Aldo/keto reductase AKR1</fullName>
    </submittedName>
</protein>
<evidence type="ECO:0000256" key="1">
    <source>
        <dbReference type="ARBA" id="ARBA00007905"/>
    </source>
</evidence>
<dbReference type="GO" id="GO:0016491">
    <property type="term" value="F:oxidoreductase activity"/>
    <property type="evidence" value="ECO:0007669"/>
    <property type="project" value="UniProtKB-KW"/>
</dbReference>
<keyword evidence="3" id="KW-0560">Oxidoreductase</keyword>
<dbReference type="SMR" id="A0A1D6LKC6"/>
<dbReference type="FunCoup" id="A0A1D6LKC6">
    <property type="interactions" value="40"/>
</dbReference>
<evidence type="ECO:0000256" key="2">
    <source>
        <dbReference type="ARBA" id="ARBA00022857"/>
    </source>
</evidence>
<dbReference type="Pfam" id="PF00248">
    <property type="entry name" value="Aldo_ket_red"/>
    <property type="match status" value="1"/>
</dbReference>
<proteinExistence type="inferred from homology"/>
<dbReference type="SUPFAM" id="SSF51430">
    <property type="entry name" value="NAD(P)-linked oxidoreductase"/>
    <property type="match status" value="1"/>
</dbReference>
<comment type="similarity">
    <text evidence="1">Belongs to the aldo/keto reductase family.</text>
</comment>
<keyword evidence="2" id="KW-0521">NADP</keyword>
<accession>A0A1D6LKC6</accession>
<dbReference type="InterPro" id="IPR036812">
    <property type="entry name" value="NAD(P)_OxRdtase_dom_sf"/>
</dbReference>
<evidence type="ECO:0000256" key="3">
    <source>
        <dbReference type="ARBA" id="ARBA00023002"/>
    </source>
</evidence>
<dbReference type="PANTHER" id="PTHR43625">
    <property type="entry name" value="AFLATOXIN B1 ALDEHYDE REDUCTASE"/>
    <property type="match status" value="1"/>
</dbReference>
<dbReference type="OMA" id="MSDFYTT"/>
<organism evidence="5">
    <name type="scientific">Zea mays</name>
    <name type="common">Maize</name>
    <dbReference type="NCBI Taxonomy" id="4577"/>
    <lineage>
        <taxon>Eukaryota</taxon>
        <taxon>Viridiplantae</taxon>
        <taxon>Streptophyta</taxon>
        <taxon>Embryophyta</taxon>
        <taxon>Tracheophyta</taxon>
        <taxon>Spermatophyta</taxon>
        <taxon>Magnoliopsida</taxon>
        <taxon>Liliopsida</taxon>
        <taxon>Poales</taxon>
        <taxon>Poaceae</taxon>
        <taxon>PACMAD clade</taxon>
        <taxon>Panicoideae</taxon>
        <taxon>Andropogonodae</taxon>
        <taxon>Andropogoneae</taxon>
        <taxon>Tripsacinae</taxon>
        <taxon>Zea</taxon>
    </lineage>
</organism>
<dbReference type="InParanoid" id="A0A1D6LKC6"/>
<sequence length="396" mass="43141">MAAIHYGTTRRHRGPRTVALFIIATAGRWTTAPHHLQLPETIDEHLPASAMAAATVSVPRIKLGSQGLEVSAQGLGCMGMSAFYGPPKPEPDMIKLIHHAVAAGVTLLDTSDMYGPHTNEILLGKALQGGVKEKVELATKFAVSFADGKREIRGDPAYVRAACEASLKRLGIDCIDLYYQHRIDKKVPIEVTIGELKKLVEEGKVKYIGLSEASASTIRRAHAVHPITAVQLEWSLWSRDAEEDIIPTCRELGIGIVAYSPLGRGFFCSGAKLVDSLSEQDFRKHMPRLQPENIVKNAKIFEHVNAMAAKKGCTPSQLALAWVHHQGNDVCPIPGTTKIENFNQNVGALSVKLTPDEMAELESCAAAGEILGDRYPQMANTWKDSETPPLSSWKSE</sequence>
<gene>
    <name evidence="5" type="ORF">ZEAMMB73_Zm00001d036024</name>
</gene>
<dbReference type="AlphaFoldDB" id="A0A1D6LKC6"/>
<feature type="domain" description="NADP-dependent oxidoreductase" evidence="4">
    <location>
        <begin position="77"/>
        <end position="365"/>
    </location>
</feature>
<dbReference type="PaxDb" id="4577-GRMZM2G052812_P02"/>
<dbReference type="IntAct" id="A0A1D6LKC6">
    <property type="interactions" value="26"/>
</dbReference>
<dbReference type="CDD" id="cd19145">
    <property type="entry name" value="AKR_AKR13D1"/>
    <property type="match status" value="1"/>
</dbReference>
<dbReference type="STRING" id="4577.A0A1D6LKC6"/>
<dbReference type="PANTHER" id="PTHR43625:SF40">
    <property type="entry name" value="ALDO-KETO REDUCTASE YAKC [NADP(+)]"/>
    <property type="match status" value="1"/>
</dbReference>
<dbReference type="InterPro" id="IPR023210">
    <property type="entry name" value="NADP_OxRdtase_dom"/>
</dbReference>
<dbReference type="eggNOG" id="KOG1575">
    <property type="taxonomic scope" value="Eukaryota"/>
</dbReference>
<reference evidence="5" key="1">
    <citation type="submission" date="2015-12" db="EMBL/GenBank/DDBJ databases">
        <title>Update maize B73 reference genome by single molecule sequencing technologies.</title>
        <authorList>
            <consortium name="Maize Genome Sequencing Project"/>
            <person name="Ware D."/>
        </authorList>
    </citation>
    <scope>NUCLEOTIDE SEQUENCE</scope>
    <source>
        <tissue evidence="5">Seedling</tissue>
    </source>
</reference>
<evidence type="ECO:0000313" key="5">
    <source>
        <dbReference type="EMBL" id="AQK80163.1"/>
    </source>
</evidence>
<name>A0A1D6LKC6_MAIZE</name>